<reference evidence="2 3" key="1">
    <citation type="submission" date="2024-02" db="EMBL/GenBank/DDBJ databases">
        <title>de novo genome assembly of Solanum bulbocastanum strain 11H21.</title>
        <authorList>
            <person name="Hosaka A.J."/>
        </authorList>
    </citation>
    <scope>NUCLEOTIDE SEQUENCE [LARGE SCALE GENOMIC DNA]</scope>
    <source>
        <tissue evidence="2">Young leaves</tissue>
    </source>
</reference>
<dbReference type="EMBL" id="JBANQN010000007">
    <property type="protein sequence ID" value="KAK6783982.1"/>
    <property type="molecule type" value="Genomic_DNA"/>
</dbReference>
<organism evidence="2 3">
    <name type="scientific">Solanum bulbocastanum</name>
    <name type="common">Wild potato</name>
    <dbReference type="NCBI Taxonomy" id="147425"/>
    <lineage>
        <taxon>Eukaryota</taxon>
        <taxon>Viridiplantae</taxon>
        <taxon>Streptophyta</taxon>
        <taxon>Embryophyta</taxon>
        <taxon>Tracheophyta</taxon>
        <taxon>Spermatophyta</taxon>
        <taxon>Magnoliopsida</taxon>
        <taxon>eudicotyledons</taxon>
        <taxon>Gunneridae</taxon>
        <taxon>Pentapetalae</taxon>
        <taxon>asterids</taxon>
        <taxon>lamiids</taxon>
        <taxon>Solanales</taxon>
        <taxon>Solanaceae</taxon>
        <taxon>Solanoideae</taxon>
        <taxon>Solaneae</taxon>
        <taxon>Solanum</taxon>
    </lineage>
</organism>
<dbReference type="Proteomes" id="UP001371456">
    <property type="component" value="Unassembled WGS sequence"/>
</dbReference>
<protein>
    <submittedName>
        <fullName evidence="2">Uncharacterized protein</fullName>
    </submittedName>
</protein>
<evidence type="ECO:0000256" key="1">
    <source>
        <dbReference type="SAM" id="MobiDB-lite"/>
    </source>
</evidence>
<keyword evidence="3" id="KW-1185">Reference proteome</keyword>
<evidence type="ECO:0000313" key="3">
    <source>
        <dbReference type="Proteomes" id="UP001371456"/>
    </source>
</evidence>
<dbReference type="AlphaFoldDB" id="A0AAN8TFH0"/>
<sequence length="22" mass="2229">MKINNDGSRDANGRAGVGGILL</sequence>
<gene>
    <name evidence="2" type="ORF">RDI58_017436</name>
</gene>
<name>A0AAN8TFH0_SOLBU</name>
<comment type="caution">
    <text evidence="2">The sequence shown here is derived from an EMBL/GenBank/DDBJ whole genome shotgun (WGS) entry which is preliminary data.</text>
</comment>
<evidence type="ECO:0000313" key="2">
    <source>
        <dbReference type="EMBL" id="KAK6783982.1"/>
    </source>
</evidence>
<feature type="region of interest" description="Disordered" evidence="1">
    <location>
        <begin position="1"/>
        <end position="22"/>
    </location>
</feature>
<proteinExistence type="predicted"/>
<accession>A0AAN8TFH0</accession>